<evidence type="ECO:0000256" key="1">
    <source>
        <dbReference type="ARBA" id="ARBA00006754"/>
    </source>
</evidence>
<proteinExistence type="inferred from homology"/>
<sequence>MPTAESATSVAEILIFDLLGEYEVIGGRDGLTREVGSVTVCARARDLEALPARSLAIFERAHLSVDDVSVDLALRVASDRQLAGIVVERCSGRVPEATLRLADRFAVPLILVDGLDATSAVAAVDRHLRGPRLAGLQMVDVVLARLRRAPHTTKGLIGAVRAAVRLPAAITDAQGQVVDGDRDVADERMRSKLADRLGKPGPPAVTTLFQNGCTLVCHPATVSQDVPGNLWLIVRLPIPGRSMIEGVSRVLTIAAMAFTSWISTSSLYSERDSRYRGLVLGEMLEQGDELAPGTIQRATALGWRLFGWHIAVHVDVDVGDGRSPDGRMLSAFPLLHGVLAKSGMPPGAIQWTGGWVSWLTFDAEPDDAELPRLVRRLGHAMRTVGGERPGVTLASGVGRPHFGPAGLADSLREARHASLLARARGELGSVESFGSMSVDRLLSGWQRSEPLLLATSSVLAPLREADPNGDLVRTLKVYLDHESSTTATANVLRLHRNTVLQRIDRIKALLPLDLAQPNDRLVAHLASRVAFEGDQP</sequence>
<feature type="domain" description="CdaR GGDEF-like" evidence="3">
    <location>
        <begin position="293"/>
        <end position="417"/>
    </location>
</feature>
<dbReference type="InterPro" id="IPR051448">
    <property type="entry name" value="CdaR-like_regulators"/>
</dbReference>
<dbReference type="Pfam" id="PF13556">
    <property type="entry name" value="HTH_30"/>
    <property type="match status" value="1"/>
</dbReference>
<reference evidence="4 5" key="1">
    <citation type="submission" date="2020-02" db="EMBL/GenBank/DDBJ databases">
        <authorList>
            <person name="Li X.-J."/>
            <person name="Feng X.-M."/>
        </authorList>
    </citation>
    <scope>NUCLEOTIDE SEQUENCE [LARGE SCALE GENOMIC DNA]</scope>
    <source>
        <strain evidence="4 5">CGMCC 4.7225</strain>
    </source>
</reference>
<comment type="caution">
    <text evidence="4">The sequence shown here is derived from an EMBL/GenBank/DDBJ whole genome shotgun (WGS) entry which is preliminary data.</text>
</comment>
<protein>
    <recommendedName>
        <fullName evidence="6">PucR family transcriptional regulator</fullName>
    </recommendedName>
</protein>
<dbReference type="EMBL" id="JAAGOB010000001">
    <property type="protein sequence ID" value="NED93739.1"/>
    <property type="molecule type" value="Genomic_DNA"/>
</dbReference>
<name>A0A6N9YFS8_9ACTN</name>
<organism evidence="4 5">
    <name type="scientific">Phytoactinopolyspora alkaliphila</name>
    <dbReference type="NCBI Taxonomy" id="1783498"/>
    <lineage>
        <taxon>Bacteria</taxon>
        <taxon>Bacillati</taxon>
        <taxon>Actinomycetota</taxon>
        <taxon>Actinomycetes</taxon>
        <taxon>Jiangellales</taxon>
        <taxon>Jiangellaceae</taxon>
        <taxon>Phytoactinopolyspora</taxon>
    </lineage>
</organism>
<gene>
    <name evidence="4" type="ORF">G1H11_00230</name>
</gene>
<dbReference type="InterPro" id="IPR025736">
    <property type="entry name" value="PucR_C-HTH_dom"/>
</dbReference>
<dbReference type="InterPro" id="IPR042070">
    <property type="entry name" value="PucR_C-HTH_sf"/>
</dbReference>
<evidence type="ECO:0000313" key="4">
    <source>
        <dbReference type="EMBL" id="NED93739.1"/>
    </source>
</evidence>
<dbReference type="InterPro" id="IPR041522">
    <property type="entry name" value="CdaR_GGDEF"/>
</dbReference>
<feature type="domain" description="PucR C-terminal helix-turn-helix" evidence="2">
    <location>
        <begin position="471"/>
        <end position="528"/>
    </location>
</feature>
<keyword evidence="5" id="KW-1185">Reference proteome</keyword>
<dbReference type="Proteomes" id="UP000469185">
    <property type="component" value="Unassembled WGS sequence"/>
</dbReference>
<evidence type="ECO:0000259" key="3">
    <source>
        <dbReference type="Pfam" id="PF17853"/>
    </source>
</evidence>
<dbReference type="RefSeq" id="WP_163814972.1">
    <property type="nucleotide sequence ID" value="NZ_JAAGOB010000001.1"/>
</dbReference>
<comment type="similarity">
    <text evidence="1">Belongs to the CdaR family.</text>
</comment>
<evidence type="ECO:0000259" key="2">
    <source>
        <dbReference type="Pfam" id="PF13556"/>
    </source>
</evidence>
<evidence type="ECO:0008006" key="6">
    <source>
        <dbReference type="Google" id="ProtNLM"/>
    </source>
</evidence>
<dbReference type="PANTHER" id="PTHR33744">
    <property type="entry name" value="CARBOHYDRATE DIACID REGULATOR"/>
    <property type="match status" value="1"/>
</dbReference>
<dbReference type="Gene3D" id="1.10.10.2840">
    <property type="entry name" value="PucR C-terminal helix-turn-helix domain"/>
    <property type="match status" value="1"/>
</dbReference>
<evidence type="ECO:0000313" key="5">
    <source>
        <dbReference type="Proteomes" id="UP000469185"/>
    </source>
</evidence>
<dbReference type="AlphaFoldDB" id="A0A6N9YFS8"/>
<dbReference type="PANTHER" id="PTHR33744:SF7">
    <property type="entry name" value="PUCR FAMILY TRANSCRIPTIONAL REGULATOR"/>
    <property type="match status" value="1"/>
</dbReference>
<accession>A0A6N9YFS8</accession>
<dbReference type="Pfam" id="PF17853">
    <property type="entry name" value="GGDEF_2"/>
    <property type="match status" value="1"/>
</dbReference>